<feature type="transmembrane region" description="Helical" evidence="1">
    <location>
        <begin position="128"/>
        <end position="155"/>
    </location>
</feature>
<evidence type="ECO:0000313" key="3">
    <source>
        <dbReference type="Proteomes" id="UP000199103"/>
    </source>
</evidence>
<dbReference type="InterPro" id="IPR019051">
    <property type="entry name" value="Trp_biosyn_TM_oprn/chp"/>
</dbReference>
<gene>
    <name evidence="2" type="ORF">SAMN04489812_5642</name>
</gene>
<keyword evidence="1" id="KW-0472">Membrane</keyword>
<proteinExistence type="predicted"/>
<organism evidence="2 3">
    <name type="scientific">Microlunatus soli</name>
    <dbReference type="NCBI Taxonomy" id="630515"/>
    <lineage>
        <taxon>Bacteria</taxon>
        <taxon>Bacillati</taxon>
        <taxon>Actinomycetota</taxon>
        <taxon>Actinomycetes</taxon>
        <taxon>Propionibacteriales</taxon>
        <taxon>Propionibacteriaceae</taxon>
        <taxon>Microlunatus</taxon>
    </lineage>
</organism>
<protein>
    <submittedName>
        <fullName evidence="2">Trp region conserved hypothetical membrane protein</fullName>
    </submittedName>
</protein>
<keyword evidence="1" id="KW-0812">Transmembrane</keyword>
<dbReference type="Pfam" id="PF09534">
    <property type="entry name" value="Trp_oprn_chp"/>
    <property type="match status" value="1"/>
</dbReference>
<evidence type="ECO:0000313" key="2">
    <source>
        <dbReference type="EMBL" id="SDT40501.1"/>
    </source>
</evidence>
<dbReference type="RefSeq" id="WP_091530102.1">
    <property type="nucleotide sequence ID" value="NZ_LT629772.1"/>
</dbReference>
<sequence>MTGSPSSDATPARPNSDRSRAVGFGLLLVGAIAVLVGASVPWYAATEAGRRMATFNGTDVTGGVAQALGVAILAGVLLMLALRVTGRRIVAGLIGVIAIIGAVTMTFQRPGRSEVLTELRKQTLADSYQLTIAGGNICYAAGCLVVLAGVVVVIARAHRWPRRADRFDRRAAAARSALLTDDPDAEIDTDAVWKSIDAGQDPTVEPRS</sequence>
<feature type="transmembrane region" description="Helical" evidence="1">
    <location>
        <begin position="89"/>
        <end position="108"/>
    </location>
</feature>
<keyword evidence="3" id="KW-1185">Reference proteome</keyword>
<name>A0A1H2A3E8_9ACTN</name>
<dbReference type="OrthoDB" id="3733680at2"/>
<dbReference type="Proteomes" id="UP000199103">
    <property type="component" value="Chromosome I"/>
</dbReference>
<dbReference type="EMBL" id="LT629772">
    <property type="protein sequence ID" value="SDT40501.1"/>
    <property type="molecule type" value="Genomic_DNA"/>
</dbReference>
<feature type="transmembrane region" description="Helical" evidence="1">
    <location>
        <begin position="21"/>
        <end position="44"/>
    </location>
</feature>
<feature type="transmembrane region" description="Helical" evidence="1">
    <location>
        <begin position="64"/>
        <end position="82"/>
    </location>
</feature>
<keyword evidence="1" id="KW-1133">Transmembrane helix</keyword>
<dbReference type="AlphaFoldDB" id="A0A1H2A3E8"/>
<dbReference type="STRING" id="630515.SAMN04489812_5642"/>
<reference evidence="2 3" key="1">
    <citation type="submission" date="2016-10" db="EMBL/GenBank/DDBJ databases">
        <authorList>
            <person name="de Groot N.N."/>
        </authorList>
    </citation>
    <scope>NUCLEOTIDE SEQUENCE [LARGE SCALE GENOMIC DNA]</scope>
    <source>
        <strain evidence="2 3">DSM 21800</strain>
    </source>
</reference>
<accession>A0A1H2A3E8</accession>
<evidence type="ECO:0000256" key="1">
    <source>
        <dbReference type="SAM" id="Phobius"/>
    </source>
</evidence>